<dbReference type="EMBL" id="JAEPDI010000009">
    <property type="protein sequence ID" value="MCG7939760.1"/>
    <property type="molecule type" value="Genomic_DNA"/>
</dbReference>
<proteinExistence type="predicted"/>
<feature type="transmembrane region" description="Helical" evidence="6">
    <location>
        <begin position="23"/>
        <end position="44"/>
    </location>
</feature>
<evidence type="ECO:0000313" key="7">
    <source>
        <dbReference type="EMBL" id="MCG7939760.1"/>
    </source>
</evidence>
<keyword evidence="4 6" id="KW-0472">Membrane</keyword>
<reference evidence="7" key="1">
    <citation type="journal article" date="2021" name="Proc. Natl. Acad. Sci. U.S.A.">
        <title>Global biogeography of chemosynthetic symbionts reveals both localized and globally distributed symbiont groups. .</title>
        <authorList>
            <person name="Osvatic J.T."/>
            <person name="Wilkins L.G.E."/>
            <person name="Leibrecht L."/>
            <person name="Leray M."/>
            <person name="Zauner S."/>
            <person name="Polzin J."/>
            <person name="Camacho Y."/>
            <person name="Gros O."/>
            <person name="van Gils J.A."/>
            <person name="Eisen J.A."/>
            <person name="Petersen J.M."/>
            <person name="Yuen B."/>
        </authorList>
    </citation>
    <scope>NUCLEOTIDE SEQUENCE</scope>
    <source>
        <strain evidence="7">MAGL173</strain>
    </source>
</reference>
<feature type="compositionally biased region" description="Basic and acidic residues" evidence="5">
    <location>
        <begin position="93"/>
        <end position="121"/>
    </location>
</feature>
<dbReference type="InterPro" id="IPR006260">
    <property type="entry name" value="TonB/TolA_C"/>
</dbReference>
<evidence type="ECO:0000256" key="4">
    <source>
        <dbReference type="ARBA" id="ARBA00023136"/>
    </source>
</evidence>
<comment type="subcellular location">
    <subcellularLocation>
        <location evidence="1">Membrane</location>
        <topology evidence="1">Single-pass membrane protein</topology>
    </subcellularLocation>
</comment>
<organism evidence="7 8">
    <name type="scientific">Candidatus Thiodiazotropha lotti</name>
    <dbReference type="NCBI Taxonomy" id="2792787"/>
    <lineage>
        <taxon>Bacteria</taxon>
        <taxon>Pseudomonadati</taxon>
        <taxon>Pseudomonadota</taxon>
        <taxon>Gammaproteobacteria</taxon>
        <taxon>Chromatiales</taxon>
        <taxon>Sedimenticolaceae</taxon>
        <taxon>Candidatus Thiodiazotropha</taxon>
    </lineage>
</organism>
<dbReference type="Gene3D" id="3.30.1150.10">
    <property type="match status" value="1"/>
</dbReference>
<evidence type="ECO:0000256" key="5">
    <source>
        <dbReference type="SAM" id="MobiDB-lite"/>
    </source>
</evidence>
<dbReference type="NCBIfam" id="NF033768">
    <property type="entry name" value="myxo_SS_tail"/>
    <property type="match status" value="1"/>
</dbReference>
<evidence type="ECO:0000256" key="6">
    <source>
        <dbReference type="SAM" id="Phobius"/>
    </source>
</evidence>
<keyword evidence="2 6" id="KW-0812">Transmembrane</keyword>
<evidence type="ECO:0000256" key="1">
    <source>
        <dbReference type="ARBA" id="ARBA00004167"/>
    </source>
</evidence>
<evidence type="ECO:0000256" key="3">
    <source>
        <dbReference type="ARBA" id="ARBA00022989"/>
    </source>
</evidence>
<dbReference type="Proteomes" id="UP000886687">
    <property type="component" value="Unassembled WGS sequence"/>
</dbReference>
<name>A0A9E4K5A7_9GAMM</name>
<accession>A0A9E4K5A7</accession>
<dbReference type="InterPro" id="IPR049806">
    <property type="entry name" value="MasK-like_C"/>
</dbReference>
<evidence type="ECO:0000256" key="2">
    <source>
        <dbReference type="ARBA" id="ARBA00022692"/>
    </source>
</evidence>
<feature type="region of interest" description="Disordered" evidence="5">
    <location>
        <begin position="145"/>
        <end position="166"/>
    </location>
</feature>
<gene>
    <name evidence="7" type="ORF">JAZ04_13020</name>
</gene>
<evidence type="ECO:0000313" key="8">
    <source>
        <dbReference type="Proteomes" id="UP000886687"/>
    </source>
</evidence>
<comment type="caution">
    <text evidence="7">The sequence shown here is derived from an EMBL/GenBank/DDBJ whole genome shotgun (WGS) entry which is preliminary data.</text>
</comment>
<feature type="region of interest" description="Disordered" evidence="5">
    <location>
        <begin position="65"/>
        <end position="121"/>
    </location>
</feature>
<sequence length="323" mass="35671">MSVSYRHSSNLPWNNTSADERRFHLIIVSALMIAMILGLLVPMIQLPEKERFKKQTLPPRLARLILEQKQAPPPKPKKIVKKELPKPKPKKEKKPEVKKKPEPEKKPVEKIAKKKPSAEEVRKKAASSGLLAFADQLADLREDPVVSSVRGAQKLSKEGRKTYTSQRSIISSGATKGSGGINTAALSRETGGSGLSNRATTQVESKDITQGSEAAANNRGAKGKNHKGNRTREEIQLVFDQNKGAVYALYNRALRKDPSLRGKVVLELTITPAGKVSNCRIISSELNNPKLERKLVSRIKLFKFASKDVETAVVSYPIDFLPS</sequence>
<dbReference type="SUPFAM" id="SSF74653">
    <property type="entry name" value="TolA/TonB C-terminal domain"/>
    <property type="match status" value="1"/>
</dbReference>
<dbReference type="NCBIfam" id="TIGR01352">
    <property type="entry name" value="tonB_Cterm"/>
    <property type="match status" value="1"/>
</dbReference>
<dbReference type="GO" id="GO:0016020">
    <property type="term" value="C:membrane"/>
    <property type="evidence" value="ECO:0007669"/>
    <property type="project" value="UniProtKB-SubCell"/>
</dbReference>
<feature type="compositionally biased region" description="Polar residues" evidence="5">
    <location>
        <begin position="195"/>
        <end position="212"/>
    </location>
</feature>
<feature type="region of interest" description="Disordered" evidence="5">
    <location>
        <begin position="188"/>
        <end position="230"/>
    </location>
</feature>
<dbReference type="AlphaFoldDB" id="A0A9E4K5A7"/>
<keyword evidence="3 6" id="KW-1133">Transmembrane helix</keyword>
<protein>
    <submittedName>
        <fullName evidence="7">TonB family protein</fullName>
    </submittedName>
</protein>